<accession>A0A8H3XIH0</accession>
<evidence type="ECO:0000313" key="2">
    <source>
        <dbReference type="Proteomes" id="UP000439903"/>
    </source>
</evidence>
<comment type="caution">
    <text evidence="1">The sequence shown here is derived from an EMBL/GenBank/DDBJ whole genome shotgun (WGS) entry which is preliminary data.</text>
</comment>
<organism evidence="1 2">
    <name type="scientific">Gigaspora margarita</name>
    <dbReference type="NCBI Taxonomy" id="4874"/>
    <lineage>
        <taxon>Eukaryota</taxon>
        <taxon>Fungi</taxon>
        <taxon>Fungi incertae sedis</taxon>
        <taxon>Mucoromycota</taxon>
        <taxon>Glomeromycotina</taxon>
        <taxon>Glomeromycetes</taxon>
        <taxon>Diversisporales</taxon>
        <taxon>Gigasporaceae</taxon>
        <taxon>Gigaspora</taxon>
    </lineage>
</organism>
<dbReference type="OrthoDB" id="2421639at2759"/>
<evidence type="ECO:0000313" key="1">
    <source>
        <dbReference type="EMBL" id="KAF0469407.1"/>
    </source>
</evidence>
<keyword evidence="2" id="KW-1185">Reference proteome</keyword>
<dbReference type="Proteomes" id="UP000439903">
    <property type="component" value="Unassembled WGS sequence"/>
</dbReference>
<protein>
    <submittedName>
        <fullName evidence="1">Uncharacterized protein</fullName>
    </submittedName>
</protein>
<dbReference type="EMBL" id="WTPW01000920">
    <property type="protein sequence ID" value="KAF0469407.1"/>
    <property type="molecule type" value="Genomic_DNA"/>
</dbReference>
<proteinExistence type="predicted"/>
<reference evidence="1 2" key="1">
    <citation type="journal article" date="2019" name="Environ. Microbiol.">
        <title>At the nexus of three kingdoms: the genome of the mycorrhizal fungus Gigaspora margarita provides insights into plant, endobacterial and fungal interactions.</title>
        <authorList>
            <person name="Venice F."/>
            <person name="Ghignone S."/>
            <person name="Salvioli di Fossalunga A."/>
            <person name="Amselem J."/>
            <person name="Novero M."/>
            <person name="Xianan X."/>
            <person name="Sedzielewska Toro K."/>
            <person name="Morin E."/>
            <person name="Lipzen A."/>
            <person name="Grigoriev I.V."/>
            <person name="Henrissat B."/>
            <person name="Martin F.M."/>
            <person name="Bonfante P."/>
        </authorList>
    </citation>
    <scope>NUCLEOTIDE SEQUENCE [LARGE SCALE GENOMIC DNA]</scope>
    <source>
        <strain evidence="1 2">BEG34</strain>
    </source>
</reference>
<name>A0A8H3XIH0_GIGMA</name>
<sequence length="183" mass="20985">MSISNEATNVKDKDCSGCGKSKPISEFTRQCGDQVITGSTCNQCSERQKQNRLNRLDKKLNVEKQVESLNNILVETENHESSDNLLYEICDIEELIAFNFKNSKEKDGKVKFSIVVNIENELVNEEALSSELDFEERLSPELDYEDMLLPELDHEDMLPSELDQDEMLSLELDKSDEKKFVIL</sequence>
<dbReference type="AlphaFoldDB" id="A0A8H3XIH0"/>
<gene>
    <name evidence="1" type="ORF">F8M41_025548</name>
</gene>